<dbReference type="Gene3D" id="3.40.33.10">
    <property type="entry name" value="CAP"/>
    <property type="match status" value="1"/>
</dbReference>
<comment type="caution">
    <text evidence="3">The sequence shown here is derived from an EMBL/GenBank/DDBJ whole genome shotgun (WGS) entry which is preliminary data.</text>
</comment>
<dbReference type="Proteomes" id="UP001431693">
    <property type="component" value="Unassembled WGS sequence"/>
</dbReference>
<gene>
    <name evidence="3" type="ORF">QJ043_09005</name>
</gene>
<dbReference type="Pfam" id="PF00188">
    <property type="entry name" value="CAP"/>
    <property type="match status" value="1"/>
</dbReference>
<feature type="domain" description="BIG2" evidence="2">
    <location>
        <begin position="270"/>
        <end position="306"/>
    </location>
</feature>
<accession>A0ABT6ZMW9</accession>
<dbReference type="InterPro" id="IPR003343">
    <property type="entry name" value="Big_2"/>
</dbReference>
<dbReference type="InterPro" id="IPR014044">
    <property type="entry name" value="CAP_dom"/>
</dbReference>
<evidence type="ECO:0000313" key="3">
    <source>
        <dbReference type="EMBL" id="MDJ1130212.1"/>
    </source>
</evidence>
<sequence>MRKHVSIRFLSGLWAIALAVIVAATPRIAVAEEGWIGEPGATTSLGEALATEDPAAIPAPAAIGANETVKMTGKDLYNVAQEVVALVNRERAAVGVAPLVLDAALTDTAMQRSAELWFLFSHDRPNGAGCFTAWPESHAYYGMGENIAAGYGTAQAVVKGWMESPGHRGNILNASYKSIGVGCFSWTGNPIYWVQCFSSGSSSASAATSAKTVTRSVELSYDVCGTSQGLNLNMDPGVYLSTLRIGDTFQHEYGIGTVDGLNTYARIDPSCVTWTSSNNAVATVDAKGVVTAKSPGTVKVTGTLPSGRSVSNTWTVPKPSVTYRAHAQSYGWMSWVKDGATAGTVGESKRLEAVNIRLENLPDSLSKNVRIRTHVQTYGWQDWVGPDTLAGTSGQSKRLEAVQIQLTGELEKLYDVYYRTHVQSFGWTGWAKNGASCGSEGMSKRLEGLQVKLVPKGQAAPGKTDSVYYAPVTVTYQAHAQTFGWMDWVQNGATAGTEGKAKRLEAIKVKLVNAPFSGSIQANAHVQTYGWRDWVPEGGLVGTSGRSKRLEAVQIKLTGELAKRYDVYYRVHCQTFGWTGWAQNGAKCGSAGYGKRLEGIQIKVLPKGSSAPGSTAKAFYQK</sequence>
<dbReference type="SUPFAM" id="SSF49373">
    <property type="entry name" value="Invasin/intimin cell-adhesion fragments"/>
    <property type="match status" value="1"/>
</dbReference>
<evidence type="ECO:0000259" key="2">
    <source>
        <dbReference type="Pfam" id="PF02368"/>
    </source>
</evidence>
<dbReference type="Pfam" id="PF02368">
    <property type="entry name" value="Big_2"/>
    <property type="match status" value="1"/>
</dbReference>
<protein>
    <submittedName>
        <fullName evidence="3">CAP domain-containing protein</fullName>
    </submittedName>
</protein>
<dbReference type="CDD" id="cd05379">
    <property type="entry name" value="CAP_bacterial"/>
    <property type="match status" value="1"/>
</dbReference>
<dbReference type="InterPro" id="IPR035940">
    <property type="entry name" value="CAP_sf"/>
</dbReference>
<dbReference type="SMART" id="SM00728">
    <property type="entry name" value="ChW"/>
    <property type="match status" value="6"/>
</dbReference>
<dbReference type="InterPro" id="IPR006637">
    <property type="entry name" value="ChW"/>
</dbReference>
<organism evidence="3 4">
    <name type="scientific">Kribbibacterium absianum</name>
    <dbReference type="NCBI Taxonomy" id="3044210"/>
    <lineage>
        <taxon>Bacteria</taxon>
        <taxon>Bacillati</taxon>
        <taxon>Actinomycetota</taxon>
        <taxon>Coriobacteriia</taxon>
        <taxon>Coriobacteriales</taxon>
        <taxon>Kribbibacteriaceae</taxon>
        <taxon>Kribbibacterium</taxon>
    </lineage>
</organism>
<dbReference type="InterPro" id="IPR008964">
    <property type="entry name" value="Invasin/intimin_cell_adhesion"/>
</dbReference>
<reference evidence="3" key="1">
    <citation type="submission" date="2023-05" db="EMBL/GenBank/DDBJ databases">
        <title>[olsenella] sp. nov., isolated from a pig farm feces dump.</title>
        <authorList>
            <person name="Chang Y.-H."/>
        </authorList>
    </citation>
    <scope>NUCLEOTIDE SEQUENCE</scope>
    <source>
        <strain evidence="3">YH-ols2217</strain>
    </source>
</reference>
<name>A0ABT6ZMW9_9ACTN</name>
<dbReference type="Pfam" id="PF07538">
    <property type="entry name" value="ChW"/>
    <property type="match status" value="6"/>
</dbReference>
<proteinExistence type="predicted"/>
<dbReference type="PANTHER" id="PTHR31157">
    <property type="entry name" value="SCP DOMAIN-CONTAINING PROTEIN"/>
    <property type="match status" value="1"/>
</dbReference>
<evidence type="ECO:0000259" key="1">
    <source>
        <dbReference type="Pfam" id="PF00188"/>
    </source>
</evidence>
<dbReference type="RefSeq" id="WP_283713374.1">
    <property type="nucleotide sequence ID" value="NZ_JASJEW010000003.1"/>
</dbReference>
<dbReference type="PANTHER" id="PTHR31157:SF1">
    <property type="entry name" value="SCP DOMAIN-CONTAINING PROTEIN"/>
    <property type="match status" value="1"/>
</dbReference>
<keyword evidence="4" id="KW-1185">Reference proteome</keyword>
<feature type="domain" description="SCP" evidence="1">
    <location>
        <begin position="85"/>
        <end position="197"/>
    </location>
</feature>
<evidence type="ECO:0000313" key="4">
    <source>
        <dbReference type="Proteomes" id="UP001431693"/>
    </source>
</evidence>
<dbReference type="Gene3D" id="2.60.40.1080">
    <property type="match status" value="1"/>
</dbReference>
<dbReference type="SUPFAM" id="SSF55797">
    <property type="entry name" value="PR-1-like"/>
    <property type="match status" value="1"/>
</dbReference>
<dbReference type="EMBL" id="JASJEX010000004">
    <property type="protein sequence ID" value="MDJ1130212.1"/>
    <property type="molecule type" value="Genomic_DNA"/>
</dbReference>